<dbReference type="Proteomes" id="UP000285405">
    <property type="component" value="Unassembled WGS sequence"/>
</dbReference>
<evidence type="ECO:0000256" key="1">
    <source>
        <dbReference type="SAM" id="MobiDB-lite"/>
    </source>
</evidence>
<dbReference type="EMBL" id="MCBR01020791">
    <property type="protein sequence ID" value="RKF54924.1"/>
    <property type="molecule type" value="Genomic_DNA"/>
</dbReference>
<dbReference type="OrthoDB" id="2158714at2759"/>
<dbReference type="Pfam" id="PF08432">
    <property type="entry name" value="Vfa1"/>
    <property type="match status" value="1"/>
</dbReference>
<sequence length="183" mass="21235">MVWHISMASPFPNLYTHRQVASTAAKPCEICSKPSTSVLLASGNKDFFYVCSVHLKDKGFCRPLQNQNSVTAQKNQALNNEILRLKLEYDQKKDRKKTEDRKEQETKEKITEKIDPKGTEQKSTDKKKDLSSVSSVEETKDFVLLDIFYQQRVNKKRHIEILKQRNERILNPNLFPEVPKNTP</sequence>
<dbReference type="InterPro" id="IPR013640">
    <property type="entry name" value="Vfa1"/>
</dbReference>
<dbReference type="AlphaFoldDB" id="A0A420HBV5"/>
<feature type="region of interest" description="Disordered" evidence="1">
    <location>
        <begin position="89"/>
        <end position="136"/>
    </location>
</feature>
<name>A0A420HBV5_9PEZI</name>
<feature type="compositionally biased region" description="Basic and acidic residues" evidence="1">
    <location>
        <begin position="89"/>
        <end position="130"/>
    </location>
</feature>
<reference evidence="2 3" key="1">
    <citation type="journal article" date="2018" name="BMC Genomics">
        <title>Comparative genome analyses reveal sequence features reflecting distinct modes of host-adaptation between dicot and monocot powdery mildew.</title>
        <authorList>
            <person name="Wu Y."/>
            <person name="Ma X."/>
            <person name="Pan Z."/>
            <person name="Kale S.D."/>
            <person name="Song Y."/>
            <person name="King H."/>
            <person name="Zhang Q."/>
            <person name="Presley C."/>
            <person name="Deng X."/>
            <person name="Wei C.I."/>
            <person name="Xiao S."/>
        </authorList>
    </citation>
    <scope>NUCLEOTIDE SEQUENCE [LARGE SCALE GENOMIC DNA]</scope>
    <source>
        <strain evidence="2">UCSC1</strain>
    </source>
</reference>
<evidence type="ECO:0000313" key="2">
    <source>
        <dbReference type="EMBL" id="RKF54924.1"/>
    </source>
</evidence>
<evidence type="ECO:0000313" key="3">
    <source>
        <dbReference type="Proteomes" id="UP000285405"/>
    </source>
</evidence>
<proteinExistence type="predicted"/>
<dbReference type="GO" id="GO:0007034">
    <property type="term" value="P:vacuolar transport"/>
    <property type="evidence" value="ECO:0007669"/>
    <property type="project" value="TreeGrafter"/>
</dbReference>
<accession>A0A420HBV5</accession>
<comment type="caution">
    <text evidence="2">The sequence shown here is derived from an EMBL/GenBank/DDBJ whole genome shotgun (WGS) entry which is preliminary data.</text>
</comment>
<dbReference type="PANTHER" id="PTHR28218:SF1">
    <property type="entry name" value="VPS4-ASSOCIATED PROTEIN 1"/>
    <property type="match status" value="1"/>
</dbReference>
<protein>
    <submittedName>
        <fullName evidence="2">UPF0589 protein C32H8.01c</fullName>
    </submittedName>
</protein>
<dbReference type="PANTHER" id="PTHR28218">
    <property type="entry name" value="VPS4-ASSOCIATED PROTEIN 1"/>
    <property type="match status" value="1"/>
</dbReference>
<organism evidence="2 3">
    <name type="scientific">Golovinomyces cichoracearum</name>
    <dbReference type="NCBI Taxonomy" id="62708"/>
    <lineage>
        <taxon>Eukaryota</taxon>
        <taxon>Fungi</taxon>
        <taxon>Dikarya</taxon>
        <taxon>Ascomycota</taxon>
        <taxon>Pezizomycotina</taxon>
        <taxon>Leotiomycetes</taxon>
        <taxon>Erysiphales</taxon>
        <taxon>Erysiphaceae</taxon>
        <taxon>Golovinomyces</taxon>
    </lineage>
</organism>
<gene>
    <name evidence="2" type="ORF">GcC1_207025</name>
</gene>
<dbReference type="GO" id="GO:0005768">
    <property type="term" value="C:endosome"/>
    <property type="evidence" value="ECO:0007669"/>
    <property type="project" value="TreeGrafter"/>
</dbReference>